<proteinExistence type="predicted"/>
<dbReference type="EMBL" id="JXAK01000019">
    <property type="protein sequence ID" value="KIL40583.1"/>
    <property type="molecule type" value="Genomic_DNA"/>
</dbReference>
<accession>A0ABR5AIE0</accession>
<keyword evidence="2" id="KW-1185">Reference proteome</keyword>
<evidence type="ECO:0000313" key="1">
    <source>
        <dbReference type="EMBL" id="KIL40583.1"/>
    </source>
</evidence>
<evidence type="ECO:0008006" key="3">
    <source>
        <dbReference type="Google" id="ProtNLM"/>
    </source>
</evidence>
<dbReference type="Proteomes" id="UP000031967">
    <property type="component" value="Unassembled WGS sequence"/>
</dbReference>
<protein>
    <recommendedName>
        <fullName evidence="3">GIY-YIG domain-containing protein</fullName>
    </recommendedName>
</protein>
<sequence>MPSVTLTWYANNVFEPHSEQYGVNDWIYQLVWRNSNNTMLPTSAGLYVIEHPAGSPIYSGSSTDIRNRFNLRPAYLNTANQYAANAQV</sequence>
<evidence type="ECO:0000313" key="2">
    <source>
        <dbReference type="Proteomes" id="UP000031967"/>
    </source>
</evidence>
<organism evidence="1 2">
    <name type="scientific">Gordoniibacillus kamchatkensis</name>
    <dbReference type="NCBI Taxonomy" id="1590651"/>
    <lineage>
        <taxon>Bacteria</taxon>
        <taxon>Bacillati</taxon>
        <taxon>Bacillota</taxon>
        <taxon>Bacilli</taxon>
        <taxon>Bacillales</taxon>
        <taxon>Paenibacillaceae</taxon>
        <taxon>Gordoniibacillus</taxon>
    </lineage>
</organism>
<reference evidence="1 2" key="1">
    <citation type="submission" date="2014-12" db="EMBL/GenBank/DDBJ databases">
        <title>Draft genome sequence of Paenibacillus kamchatkensis strain B-2647.</title>
        <authorList>
            <person name="Karlyshev A.V."/>
            <person name="Kudryashova E.B."/>
        </authorList>
    </citation>
    <scope>NUCLEOTIDE SEQUENCE [LARGE SCALE GENOMIC DNA]</scope>
    <source>
        <strain evidence="1 2">VKM B-2647</strain>
    </source>
</reference>
<dbReference type="RefSeq" id="WP_041047916.1">
    <property type="nucleotide sequence ID" value="NZ_JXAK01000019.1"/>
</dbReference>
<comment type="caution">
    <text evidence="1">The sequence shown here is derived from an EMBL/GenBank/DDBJ whole genome shotgun (WGS) entry which is preliminary data.</text>
</comment>
<gene>
    <name evidence="1" type="ORF">SD70_12605</name>
</gene>
<name>A0ABR5AIE0_9BACL</name>